<proteinExistence type="predicted"/>
<reference evidence="3 4" key="1">
    <citation type="submission" date="2014-08" db="EMBL/GenBank/DDBJ databases">
        <authorList>
            <person name="Moulin Lionel"/>
        </authorList>
    </citation>
    <scope>NUCLEOTIDE SEQUENCE [LARGE SCALE GENOMIC DNA]</scope>
</reference>
<name>A0A090G318_MESPL</name>
<dbReference type="Proteomes" id="UP000046122">
    <property type="component" value="Unassembled WGS sequence"/>
</dbReference>
<feature type="domain" description="Transposase IS801/IS1294" evidence="2">
    <location>
        <begin position="20"/>
        <end position="71"/>
    </location>
</feature>
<dbReference type="InterPro" id="IPR007069">
    <property type="entry name" value="Transposase_32"/>
</dbReference>
<evidence type="ECO:0000256" key="1">
    <source>
        <dbReference type="SAM" id="MobiDB-lite"/>
    </source>
</evidence>
<evidence type="ECO:0000313" key="4">
    <source>
        <dbReference type="Proteomes" id="UP000046122"/>
    </source>
</evidence>
<sequence>MQPFTVGRSRQCIYRATRTGCAISNRLLIAFNESGTTFRDKDYRREGADQQQLMTLATEEFICRFLLHVLPGILPHPALRPPCRLCSQGQPRACSLLWRPHDRERGVRTMAAAALAATRFPVDRDQQAMTGMEWFSLQLRALCLRQRLDAHPWGLSTPTEPRRAGRRADNTAQRRIEAVYPHSCRRHPVAVAPSPTPAEIRNPHSHRLWPARSFLGACRTPAGARNSSREQKGSYGETGRISVSSGNVPC</sequence>
<dbReference type="GO" id="GO:0003677">
    <property type="term" value="F:DNA binding"/>
    <property type="evidence" value="ECO:0007669"/>
    <property type="project" value="InterPro"/>
</dbReference>
<dbReference type="AlphaFoldDB" id="A0A090G318"/>
<gene>
    <name evidence="3" type="ORF">MPL3365_200144</name>
</gene>
<feature type="compositionally biased region" description="Polar residues" evidence="1">
    <location>
        <begin position="241"/>
        <end position="250"/>
    </location>
</feature>
<dbReference type="GO" id="GO:0006313">
    <property type="term" value="P:DNA transposition"/>
    <property type="evidence" value="ECO:0007669"/>
    <property type="project" value="InterPro"/>
</dbReference>
<evidence type="ECO:0000259" key="2">
    <source>
        <dbReference type="Pfam" id="PF04986"/>
    </source>
</evidence>
<evidence type="ECO:0000313" key="3">
    <source>
        <dbReference type="EMBL" id="CDX55576.1"/>
    </source>
</evidence>
<accession>A0A090G318</accession>
<dbReference type="GO" id="GO:0004803">
    <property type="term" value="F:transposase activity"/>
    <property type="evidence" value="ECO:0007669"/>
    <property type="project" value="InterPro"/>
</dbReference>
<dbReference type="Pfam" id="PF04986">
    <property type="entry name" value="Y2_Tnp"/>
    <property type="match status" value="1"/>
</dbReference>
<dbReference type="EMBL" id="CCNE01000013">
    <property type="protein sequence ID" value="CDX55576.1"/>
    <property type="molecule type" value="Genomic_DNA"/>
</dbReference>
<feature type="region of interest" description="Disordered" evidence="1">
    <location>
        <begin position="220"/>
        <end position="250"/>
    </location>
</feature>
<organism evidence="3 4">
    <name type="scientific">Mesorhizobium plurifarium</name>
    <dbReference type="NCBI Taxonomy" id="69974"/>
    <lineage>
        <taxon>Bacteria</taxon>
        <taxon>Pseudomonadati</taxon>
        <taxon>Pseudomonadota</taxon>
        <taxon>Alphaproteobacteria</taxon>
        <taxon>Hyphomicrobiales</taxon>
        <taxon>Phyllobacteriaceae</taxon>
        <taxon>Mesorhizobium</taxon>
    </lineage>
</organism>
<protein>
    <recommendedName>
        <fullName evidence="2">Transposase IS801/IS1294 domain-containing protein</fullName>
    </recommendedName>
</protein>